<evidence type="ECO:0000313" key="3">
    <source>
        <dbReference type="Proteomes" id="UP000076512"/>
    </source>
</evidence>
<accession>A0A164HAY6</accession>
<feature type="region of interest" description="Disordered" evidence="1">
    <location>
        <begin position="1"/>
        <end position="24"/>
    </location>
</feature>
<protein>
    <submittedName>
        <fullName evidence="2">Uncharacterized protein</fullName>
    </submittedName>
</protein>
<dbReference type="Proteomes" id="UP000076512">
    <property type="component" value="Unassembled WGS sequence"/>
</dbReference>
<evidence type="ECO:0000256" key="1">
    <source>
        <dbReference type="SAM" id="MobiDB-lite"/>
    </source>
</evidence>
<reference evidence="2 3" key="1">
    <citation type="submission" date="2016-04" db="EMBL/GenBank/DDBJ databases">
        <authorList>
            <person name="Evans L.H."/>
            <person name="Alamgir A."/>
            <person name="Owens N."/>
            <person name="Weber N.D."/>
            <person name="Virtaneva K."/>
            <person name="Barbian K."/>
            <person name="Babar A."/>
            <person name="Rosenke K."/>
        </authorList>
    </citation>
    <scope>NUCLEOTIDE SEQUENCE [LARGE SCALE GENOMIC DNA]</scope>
    <source>
        <strain evidence="2 3">IFM 0406</strain>
    </source>
</reference>
<feature type="compositionally biased region" description="Gly residues" evidence="1">
    <location>
        <begin position="72"/>
        <end position="83"/>
    </location>
</feature>
<comment type="caution">
    <text evidence="2">The sequence shown here is derived from an EMBL/GenBank/DDBJ whole genome shotgun (WGS) entry which is preliminary data.</text>
</comment>
<gene>
    <name evidence="2" type="ORF">AWN90_10735</name>
</gene>
<evidence type="ECO:0000313" key="2">
    <source>
        <dbReference type="EMBL" id="KZM68355.1"/>
    </source>
</evidence>
<feature type="region of interest" description="Disordered" evidence="1">
    <location>
        <begin position="63"/>
        <end position="83"/>
    </location>
</feature>
<proteinExistence type="predicted"/>
<dbReference type="STRING" id="455432.AWN90_10735"/>
<name>A0A164HAY6_9NOCA</name>
<sequence length="83" mass="9536">MELTRGQVERGLAKARQAARQAQQTLTLTKKKQYRRYRAAAGDTYLDWPRWEEAYLHEYNRRVKLPPPPRGQMGGFSGGMSGP</sequence>
<feature type="compositionally biased region" description="Low complexity" evidence="1">
    <location>
        <begin position="14"/>
        <end position="24"/>
    </location>
</feature>
<keyword evidence="3" id="KW-1185">Reference proteome</keyword>
<dbReference type="AlphaFoldDB" id="A0A164HAY6"/>
<organism evidence="2 3">
    <name type="scientific">Nocardia terpenica</name>
    <dbReference type="NCBI Taxonomy" id="455432"/>
    <lineage>
        <taxon>Bacteria</taxon>
        <taxon>Bacillati</taxon>
        <taxon>Actinomycetota</taxon>
        <taxon>Actinomycetes</taxon>
        <taxon>Mycobacteriales</taxon>
        <taxon>Nocardiaceae</taxon>
        <taxon>Nocardia</taxon>
    </lineage>
</organism>
<dbReference type="EMBL" id="LWGR01000021">
    <property type="protein sequence ID" value="KZM68355.1"/>
    <property type="molecule type" value="Genomic_DNA"/>
</dbReference>